<gene>
    <name evidence="1" type="ORF">BC962_3047</name>
</gene>
<comment type="caution">
    <text evidence="1">The sequence shown here is derived from an EMBL/GenBank/DDBJ whole genome shotgun (WGS) entry which is preliminary data.</text>
</comment>
<evidence type="ECO:0000313" key="1">
    <source>
        <dbReference type="EMBL" id="RKS42760.1"/>
    </source>
</evidence>
<name>A0A495NYX3_9FLAO</name>
<dbReference type="PROSITE" id="PS51257">
    <property type="entry name" value="PROKAR_LIPOPROTEIN"/>
    <property type="match status" value="1"/>
</dbReference>
<dbReference type="Proteomes" id="UP000276282">
    <property type="component" value="Unassembled WGS sequence"/>
</dbReference>
<dbReference type="EMBL" id="RBLG01000006">
    <property type="protein sequence ID" value="RKS42760.1"/>
    <property type="molecule type" value="Genomic_DNA"/>
</dbReference>
<dbReference type="RefSeq" id="WP_121346835.1">
    <property type="nucleotide sequence ID" value="NZ_RBLG01000006.1"/>
</dbReference>
<organism evidence="1 2">
    <name type="scientific">Gillisia mitskevichiae</name>
    <dbReference type="NCBI Taxonomy" id="270921"/>
    <lineage>
        <taxon>Bacteria</taxon>
        <taxon>Pseudomonadati</taxon>
        <taxon>Bacteroidota</taxon>
        <taxon>Flavobacteriia</taxon>
        <taxon>Flavobacteriales</taxon>
        <taxon>Flavobacteriaceae</taxon>
        <taxon>Gillisia</taxon>
    </lineage>
</organism>
<accession>A0A495NYX3</accession>
<sequence>MKYIPIFLILLLFSCNQISKNDDLEKKEFYYPEKGKFEQNLIQKNIFIDSIKNYGELLTEIDKIACQDSIPIINYSNRDERFKLLPWYECSESNIVSCPTFRSRIFIQNDSILTNYEIRHSIDSLDIILERHLLNKGKDFNYSDSPDRAGIEIYFKDDVESKKVNKLLLDLSARFNDLNDKTPDTLYLKVYFRDRALIIIPPIPPPKQN</sequence>
<protein>
    <submittedName>
        <fullName evidence="1">Uncharacterized protein</fullName>
    </submittedName>
</protein>
<keyword evidence="2" id="KW-1185">Reference proteome</keyword>
<reference evidence="1 2" key="1">
    <citation type="submission" date="2018-10" db="EMBL/GenBank/DDBJ databases">
        <title>Genomic Encyclopedia of Archaeal and Bacterial Type Strains, Phase II (KMG-II): from individual species to whole genera.</title>
        <authorList>
            <person name="Goeker M."/>
        </authorList>
    </citation>
    <scope>NUCLEOTIDE SEQUENCE [LARGE SCALE GENOMIC DNA]</scope>
    <source>
        <strain evidence="1 2">DSM 19839</strain>
    </source>
</reference>
<evidence type="ECO:0000313" key="2">
    <source>
        <dbReference type="Proteomes" id="UP000276282"/>
    </source>
</evidence>
<dbReference type="AlphaFoldDB" id="A0A495NYX3"/>
<dbReference type="OrthoDB" id="1432793at2"/>
<proteinExistence type="predicted"/>